<dbReference type="Proteomes" id="UP001152795">
    <property type="component" value="Unassembled WGS sequence"/>
</dbReference>
<sequence>MDTTSKKCTKCKQLIEIAEIICDKGFCELSAWYRQIFPSLKYQSDKAIRKFMQLPMAIFKLELNGPGSQRLYVCEIRQMVYYKAFSQFCQTILSSNSFGKRQKGLTREALDVLCKLASSESDRCLIKYSVCKSQGLSAKAARKNFGFNDFHKKEDDILRAVEQAEVIRQAVMQLASVKSMCESRADYDQPVAMYQSGVCEDHEQIEAGSTSITSNTRNGNAINESSNGQTDTTESHTTCINKSEATDSWDQLLIDFAYYLSGCDIDVDEKQLIEQSKQAYLERERQCMMDESSDIVSDSESDNPDDWVGIDNIASKQAKEMVAKQWKRLKQRSRIKAAKAIVHAGLLKQNVTKKVSRILEKYPNIGKEIEDFVIEQKIGADAWRRTGVLTFSYGKNYENSSLKVTYKRIREHLEEKYHTKFSHGTIVQLCVAINKRRTSAKWYKGVAKVTCRRARKGFGLKLNPDGSLQYRDV</sequence>
<comment type="caution">
    <text evidence="1">The sequence shown here is derived from an EMBL/GenBank/DDBJ whole genome shotgun (WGS) entry which is preliminary data.</text>
</comment>
<name>A0A7D9K1I4_PARCT</name>
<protein>
    <submittedName>
        <fullName evidence="1">Uncharacterized protein</fullName>
    </submittedName>
</protein>
<keyword evidence="2" id="KW-1185">Reference proteome</keyword>
<evidence type="ECO:0000313" key="1">
    <source>
        <dbReference type="EMBL" id="CAB4038738.1"/>
    </source>
</evidence>
<dbReference type="AlphaFoldDB" id="A0A7D9K1I4"/>
<dbReference type="EMBL" id="CACRXK020024531">
    <property type="protein sequence ID" value="CAB4038738.1"/>
    <property type="molecule type" value="Genomic_DNA"/>
</dbReference>
<organism evidence="1 2">
    <name type="scientific">Paramuricea clavata</name>
    <name type="common">Red gorgonian</name>
    <name type="synonym">Violescent sea-whip</name>
    <dbReference type="NCBI Taxonomy" id="317549"/>
    <lineage>
        <taxon>Eukaryota</taxon>
        <taxon>Metazoa</taxon>
        <taxon>Cnidaria</taxon>
        <taxon>Anthozoa</taxon>
        <taxon>Octocorallia</taxon>
        <taxon>Malacalcyonacea</taxon>
        <taxon>Plexauridae</taxon>
        <taxon>Paramuricea</taxon>
    </lineage>
</organism>
<proteinExistence type="predicted"/>
<reference evidence="1" key="1">
    <citation type="submission" date="2020-04" db="EMBL/GenBank/DDBJ databases">
        <authorList>
            <person name="Alioto T."/>
            <person name="Alioto T."/>
            <person name="Gomez Garrido J."/>
        </authorList>
    </citation>
    <scope>NUCLEOTIDE SEQUENCE</scope>
    <source>
        <strain evidence="1">A484AB</strain>
    </source>
</reference>
<evidence type="ECO:0000313" key="2">
    <source>
        <dbReference type="Proteomes" id="UP001152795"/>
    </source>
</evidence>
<gene>
    <name evidence="1" type="ORF">PACLA_8A073239</name>
</gene>
<dbReference type="OrthoDB" id="5984439at2759"/>
<accession>A0A7D9K1I4</accession>